<name>A0A4Q2VEY8_FUSOX</name>
<evidence type="ECO:0000256" key="1">
    <source>
        <dbReference type="SAM" id="MobiDB-lite"/>
    </source>
</evidence>
<protein>
    <submittedName>
        <fullName evidence="2">Uncharacterized protein</fullName>
    </submittedName>
</protein>
<evidence type="ECO:0000313" key="2">
    <source>
        <dbReference type="EMBL" id="RYC82713.1"/>
    </source>
</evidence>
<dbReference type="AlphaFoldDB" id="A0A4Q2VEY8"/>
<dbReference type="EMBL" id="MQTW01000173">
    <property type="protein sequence ID" value="RYC82713.1"/>
    <property type="molecule type" value="Genomic_DNA"/>
</dbReference>
<accession>A0A4Q2VEY8</accession>
<feature type="region of interest" description="Disordered" evidence="1">
    <location>
        <begin position="18"/>
        <end position="89"/>
    </location>
</feature>
<sequence length="137" mass="15754">MMRHILYLATRLQRDSVNYDENLNEGCEGDEDEPSDCDDEDEDEDDEQDDHGIDEECFKEYNRLETETHSNGNKEHYGMNDGEDESSGYPTFSLSSGLWLHLSEAIFQLSMMFWTYQKPTGNMSASTIIRYTAALGI</sequence>
<feature type="compositionally biased region" description="Basic and acidic residues" evidence="1">
    <location>
        <begin position="50"/>
        <end position="78"/>
    </location>
</feature>
<evidence type="ECO:0000313" key="3">
    <source>
        <dbReference type="Proteomes" id="UP000290540"/>
    </source>
</evidence>
<organism evidence="2 3">
    <name type="scientific">Fusarium oxysporum f. sp. narcissi</name>
    <dbReference type="NCBI Taxonomy" id="451672"/>
    <lineage>
        <taxon>Eukaryota</taxon>
        <taxon>Fungi</taxon>
        <taxon>Dikarya</taxon>
        <taxon>Ascomycota</taxon>
        <taxon>Pezizomycotina</taxon>
        <taxon>Sordariomycetes</taxon>
        <taxon>Hypocreomycetidae</taxon>
        <taxon>Hypocreales</taxon>
        <taxon>Nectriaceae</taxon>
        <taxon>Fusarium</taxon>
        <taxon>Fusarium oxysporum species complex</taxon>
    </lineage>
</organism>
<proteinExistence type="predicted"/>
<dbReference type="Proteomes" id="UP000290540">
    <property type="component" value="Unassembled WGS sequence"/>
</dbReference>
<comment type="caution">
    <text evidence="2">The sequence shown here is derived from an EMBL/GenBank/DDBJ whole genome shotgun (WGS) entry which is preliminary data.</text>
</comment>
<reference evidence="2 3" key="1">
    <citation type="submission" date="2016-12" db="EMBL/GenBank/DDBJ databases">
        <title>Draft genome sequence of Fusarium oxysporum causing rot on Narcissus.</title>
        <authorList>
            <person name="Armitage A.D."/>
            <person name="Taylor A."/>
            <person name="Clarkson J.P."/>
            <person name="Harrison R.J."/>
            <person name="Jackson A.C."/>
        </authorList>
    </citation>
    <scope>NUCLEOTIDE SEQUENCE [LARGE SCALE GENOMIC DNA]</scope>
    <source>
        <strain evidence="2 3">N139</strain>
    </source>
</reference>
<gene>
    <name evidence="2" type="ORF">BFJ63_vAg14379</name>
</gene>
<feature type="compositionally biased region" description="Acidic residues" evidence="1">
    <location>
        <begin position="27"/>
        <end position="49"/>
    </location>
</feature>